<name>A0A9X1ADU6_9HYPH</name>
<dbReference type="InterPro" id="IPR019282">
    <property type="entry name" value="Glycoamylase-like_cons_dom"/>
</dbReference>
<dbReference type="InterPro" id="IPR016883">
    <property type="entry name" value="UCP028431"/>
</dbReference>
<evidence type="ECO:0000313" key="3">
    <source>
        <dbReference type="Proteomes" id="UP001138921"/>
    </source>
</evidence>
<proteinExistence type="predicted"/>
<dbReference type="Gene3D" id="1.50.10.140">
    <property type="match status" value="1"/>
</dbReference>
<keyword evidence="3" id="KW-1185">Reference proteome</keyword>
<dbReference type="Pfam" id="PF10091">
    <property type="entry name" value="Glycoamylase"/>
    <property type="match status" value="1"/>
</dbReference>
<reference evidence="2" key="2">
    <citation type="submission" date="2021-03" db="EMBL/GenBank/DDBJ databases">
        <authorList>
            <person name="Artuso I."/>
            <person name="Turrini P."/>
            <person name="Pirolo M."/>
            <person name="Lugli G.A."/>
            <person name="Ventura M."/>
            <person name="Visca P."/>
        </authorList>
    </citation>
    <scope>NUCLEOTIDE SEQUENCE</scope>
    <source>
        <strain evidence="2">LMG 26462</strain>
    </source>
</reference>
<sequence length="453" mass="50691">MILDSPPTHELAPDPSTLADDALLDIVQRQTVRYFWEGGHPASGLARDRLKTTGNEPNDLVAIGGSGFGIMAIIVAVERGWLDRIEALGRLHRMLDLLEASPRYHGMFPHFINGSTGDTIPFRRKDDGADLVETTFLFQGLICAREYLDRAAGEEQRFRGRVDALLAQAEWGWFQRKGKLYWHWSPKHQWAMNTPIEGWNECLLAFVLAAGSQHHAIDPDCYHNGFAAGPGFHNSREHHGIVLPLGMDFGGPLFFAHYSFCGLDPRGLKDRHADYWEQNVRHARINHRHCVLNPHGHHGYGPDCWGLTASHGPTGYVAHAPDRDVGVITPSAALSSFPYMPAQAMSALRGFLARPRKRIWGRFGFVDAFCENQNWYARTYLAINQGPIVAMIENHRTGLLWKLFMGAPEVRLGMARLGFIESMPKGLMHVRAQADCPAVPQRASGDLRGRAWS</sequence>
<organism evidence="2 3">
    <name type="scientific">Aminobacter anthyllidis</name>
    <dbReference type="NCBI Taxonomy" id="1035067"/>
    <lineage>
        <taxon>Bacteria</taxon>
        <taxon>Pseudomonadati</taxon>
        <taxon>Pseudomonadota</taxon>
        <taxon>Alphaproteobacteria</taxon>
        <taxon>Hyphomicrobiales</taxon>
        <taxon>Phyllobacteriaceae</taxon>
        <taxon>Aminobacter</taxon>
    </lineage>
</organism>
<accession>A0A9X1ADU6</accession>
<dbReference type="EMBL" id="JAFLWW010000006">
    <property type="protein sequence ID" value="MBT1158030.1"/>
    <property type="molecule type" value="Genomic_DNA"/>
</dbReference>
<evidence type="ECO:0000313" key="2">
    <source>
        <dbReference type="EMBL" id="MBT1158030.1"/>
    </source>
</evidence>
<comment type="caution">
    <text evidence="2">The sequence shown here is derived from an EMBL/GenBank/DDBJ whole genome shotgun (WGS) entry which is preliminary data.</text>
</comment>
<dbReference type="PIRSF" id="PIRSF028431">
    <property type="entry name" value="UCP028431"/>
    <property type="match status" value="1"/>
</dbReference>
<dbReference type="AlphaFoldDB" id="A0A9X1ADU6"/>
<gene>
    <name evidence="2" type="ORF">J1C56_20750</name>
</gene>
<evidence type="ECO:0000259" key="1">
    <source>
        <dbReference type="Pfam" id="PF10091"/>
    </source>
</evidence>
<protein>
    <submittedName>
        <fullName evidence="2">Beta-glucosidase</fullName>
    </submittedName>
</protein>
<dbReference type="Proteomes" id="UP001138921">
    <property type="component" value="Unassembled WGS sequence"/>
</dbReference>
<reference evidence="2" key="1">
    <citation type="journal article" date="2021" name="Microorganisms">
        <title>Phylogenomic Reconstruction and Metabolic Potential of the Genus Aminobacter.</title>
        <authorList>
            <person name="Artuso I."/>
            <person name="Turrini P."/>
            <person name="Pirolo M."/>
            <person name="Lugli G.A."/>
            <person name="Ventura M."/>
            <person name="Visca P."/>
        </authorList>
    </citation>
    <scope>NUCLEOTIDE SEQUENCE</scope>
    <source>
        <strain evidence="2">LMG 26462</strain>
    </source>
</reference>
<feature type="domain" description="Glycoamylase-like" evidence="1">
    <location>
        <begin position="195"/>
        <end position="406"/>
    </location>
</feature>